<feature type="signal peptide" evidence="5">
    <location>
        <begin position="1"/>
        <end position="24"/>
    </location>
</feature>
<sequence>MVNAAMKVPFFLLFLVCSSHLASSQRYNALFNFGDSLSDTGNVVIAGLPYGMTYFGHHTGRCSDGRLVIDFIAEGIGLPHLPPNTAKNASFNQGANFAFIAAPALPFDFYHKRGLSKGLWVNASVHEQVDRFEKLLPSICGSPQDCKDFLSKSLLVVGEFGGNDYNTGIFGGWAITKVSSFTPYVTKAVAEGIERLIGLGAVDIIVPSVLPVGCFPLYLTLYKAKDPTEYGHRTGCLRKFNSLSWYHNAVLRRHLDRLRKKYPSVSIRYADFYAQLFDFAIDPLKYGEYPGPSLLRQVQCSIKNTVFNVGYGGGPRGPITVCMAVLFIGKWMPYCFKAGALKTCCGAPGMGNYNFNLHAKCDQNGSSVCADVSAHVSWDGIHMTEAAHRIIAQGWLNGPYVNPPILSSSS</sequence>
<dbReference type="Pfam" id="PF00657">
    <property type="entry name" value="Lipase_GDSL"/>
    <property type="match status" value="1"/>
</dbReference>
<evidence type="ECO:0000313" key="6">
    <source>
        <dbReference type="EMBL" id="KAG6531539.1"/>
    </source>
</evidence>
<evidence type="ECO:0000256" key="4">
    <source>
        <dbReference type="ARBA" id="ARBA00023180"/>
    </source>
</evidence>
<comment type="caution">
    <text evidence="6">The sequence shown here is derived from an EMBL/GenBank/DDBJ whole genome shotgun (WGS) entry which is preliminary data.</text>
</comment>
<dbReference type="AlphaFoldDB" id="A0A8J5LRM2"/>
<evidence type="ECO:0000256" key="5">
    <source>
        <dbReference type="SAM" id="SignalP"/>
    </source>
</evidence>
<keyword evidence="2 5" id="KW-0732">Signal</keyword>
<evidence type="ECO:0000313" key="7">
    <source>
        <dbReference type="Proteomes" id="UP000734854"/>
    </source>
</evidence>
<dbReference type="PANTHER" id="PTHR22835:SF659">
    <property type="entry name" value="GDSL LIPASE_ACYLHYDROLASE, PUTATIVE (AFU_ORTHOLOGUE AFUA_2G00510)-RELATED"/>
    <property type="match status" value="1"/>
</dbReference>
<dbReference type="InterPro" id="IPR036514">
    <property type="entry name" value="SGNH_hydro_sf"/>
</dbReference>
<organism evidence="6 7">
    <name type="scientific">Zingiber officinale</name>
    <name type="common">Ginger</name>
    <name type="synonym">Amomum zingiber</name>
    <dbReference type="NCBI Taxonomy" id="94328"/>
    <lineage>
        <taxon>Eukaryota</taxon>
        <taxon>Viridiplantae</taxon>
        <taxon>Streptophyta</taxon>
        <taxon>Embryophyta</taxon>
        <taxon>Tracheophyta</taxon>
        <taxon>Spermatophyta</taxon>
        <taxon>Magnoliopsida</taxon>
        <taxon>Liliopsida</taxon>
        <taxon>Zingiberales</taxon>
        <taxon>Zingiberaceae</taxon>
        <taxon>Zingiber</taxon>
    </lineage>
</organism>
<gene>
    <name evidence="6" type="ORF">ZIOFF_005353</name>
</gene>
<keyword evidence="3" id="KW-0378">Hydrolase</keyword>
<comment type="similarity">
    <text evidence="1">Belongs to the 'GDSL' lipolytic enzyme family.</text>
</comment>
<dbReference type="InterPro" id="IPR001087">
    <property type="entry name" value="GDSL"/>
</dbReference>
<proteinExistence type="inferred from homology"/>
<dbReference type="EMBL" id="JACMSC010000002">
    <property type="protein sequence ID" value="KAG6531539.1"/>
    <property type="molecule type" value="Genomic_DNA"/>
</dbReference>
<dbReference type="CDD" id="cd01837">
    <property type="entry name" value="SGNH_plant_lipase_like"/>
    <property type="match status" value="1"/>
</dbReference>
<protein>
    <submittedName>
        <fullName evidence="6">Uncharacterized protein</fullName>
    </submittedName>
</protein>
<keyword evidence="4" id="KW-0325">Glycoprotein</keyword>
<dbReference type="InterPro" id="IPR035669">
    <property type="entry name" value="SGNH_plant_lipase-like"/>
</dbReference>
<dbReference type="Proteomes" id="UP000734854">
    <property type="component" value="Unassembled WGS sequence"/>
</dbReference>
<reference evidence="6 7" key="1">
    <citation type="submission" date="2020-08" db="EMBL/GenBank/DDBJ databases">
        <title>Plant Genome Project.</title>
        <authorList>
            <person name="Zhang R.-G."/>
        </authorList>
    </citation>
    <scope>NUCLEOTIDE SEQUENCE [LARGE SCALE GENOMIC DNA]</scope>
    <source>
        <tissue evidence="6">Rhizome</tissue>
    </source>
</reference>
<dbReference type="SUPFAM" id="SSF52266">
    <property type="entry name" value="SGNH hydrolase"/>
    <property type="match status" value="1"/>
</dbReference>
<name>A0A8J5LRM2_ZINOF</name>
<feature type="chain" id="PRO_5035210559" evidence="5">
    <location>
        <begin position="25"/>
        <end position="410"/>
    </location>
</feature>
<dbReference type="Gene3D" id="3.40.50.1110">
    <property type="entry name" value="SGNH hydrolase"/>
    <property type="match status" value="1"/>
</dbReference>
<accession>A0A8J5LRM2</accession>
<dbReference type="PANTHER" id="PTHR22835">
    <property type="entry name" value="ZINC FINGER FYVE DOMAIN CONTAINING PROTEIN"/>
    <property type="match status" value="1"/>
</dbReference>
<evidence type="ECO:0000256" key="1">
    <source>
        <dbReference type="ARBA" id="ARBA00008668"/>
    </source>
</evidence>
<evidence type="ECO:0000256" key="2">
    <source>
        <dbReference type="ARBA" id="ARBA00022729"/>
    </source>
</evidence>
<keyword evidence="7" id="KW-1185">Reference proteome</keyword>
<evidence type="ECO:0000256" key="3">
    <source>
        <dbReference type="ARBA" id="ARBA00022801"/>
    </source>
</evidence>
<dbReference type="GO" id="GO:0016788">
    <property type="term" value="F:hydrolase activity, acting on ester bonds"/>
    <property type="evidence" value="ECO:0007669"/>
    <property type="project" value="InterPro"/>
</dbReference>